<name>A0A2N9IMT6_FAGSY</name>
<organism evidence="3">
    <name type="scientific">Fagus sylvatica</name>
    <name type="common">Beechnut</name>
    <dbReference type="NCBI Taxonomy" id="28930"/>
    <lineage>
        <taxon>Eukaryota</taxon>
        <taxon>Viridiplantae</taxon>
        <taxon>Streptophyta</taxon>
        <taxon>Embryophyta</taxon>
        <taxon>Tracheophyta</taxon>
        <taxon>Spermatophyta</taxon>
        <taxon>Magnoliopsida</taxon>
        <taxon>eudicotyledons</taxon>
        <taxon>Gunneridae</taxon>
        <taxon>Pentapetalae</taxon>
        <taxon>rosids</taxon>
        <taxon>fabids</taxon>
        <taxon>Fagales</taxon>
        <taxon>Fagaceae</taxon>
        <taxon>Fagus</taxon>
    </lineage>
</organism>
<evidence type="ECO:0000256" key="2">
    <source>
        <dbReference type="ARBA" id="ARBA00023315"/>
    </source>
</evidence>
<keyword evidence="2" id="KW-0012">Acyltransferase</keyword>
<dbReference type="Gene3D" id="3.30.559.10">
    <property type="entry name" value="Chloramphenicol acetyltransferase-like domain"/>
    <property type="match status" value="2"/>
</dbReference>
<protein>
    <submittedName>
        <fullName evidence="3">Uncharacterized protein</fullName>
    </submittedName>
</protein>
<gene>
    <name evidence="3" type="ORF">FSB_LOCUS53557</name>
</gene>
<dbReference type="GO" id="GO:0016747">
    <property type="term" value="F:acyltransferase activity, transferring groups other than amino-acyl groups"/>
    <property type="evidence" value="ECO:0007669"/>
    <property type="project" value="UniProtKB-ARBA"/>
</dbReference>
<accession>A0A2N9IMT6</accession>
<dbReference type="EMBL" id="OIVN01006126">
    <property type="protein sequence ID" value="SPD25675.1"/>
    <property type="molecule type" value="Genomic_DNA"/>
</dbReference>
<dbReference type="PANTHER" id="PTHR31625">
    <property type="match status" value="1"/>
</dbReference>
<sequence>MATQSSIKLLEVCKVSPSSDSPYMGSAYEDSLPLTFFDLLFFKTPPIEVLYFFSLTLSDCPCPFFESILPKLKHSLSLNLPHFLPLVGKITWPPHAQKPIIHYTRNDVVSLTIAESNANVDYLFGHNVIEPKACSPLIPHLESSDSEASILALQVTHFPNKGFCIGITGHHMVLDGKTMSLFLKSWASICKLDNFRTAGTSLLPELTPIIDRTLVKYPATLDLVCINHMLAVNGRSLKLVKLEIQADIGRATFELSRANIEKLRKRVLSWWDKVDEEGKTKSSEAFHLSTFVLTFAYIMVCVVKAKDAESNNKMVCFSFVAHDFRSRLDPPVPANYFGNCVGGGVVVAQARKLMEEVGLAIAAYRISDRIKKMEKGVPDNDRAQKFIEMATPEEPELDSYHPIMVTWSSKFGDYGMDFGWGRPKKVDITTVHKTKATSMVESRNGSGGVEIGMVLKKDEMNHFLLSSSPAYKAFSPTLAEYATLGDYEETSSIKVDGEGLDIAKLWISQGTVSALSKRGITKLFPIQGCSGTSNAKA</sequence>
<evidence type="ECO:0000313" key="3">
    <source>
        <dbReference type="EMBL" id="SPD25675.1"/>
    </source>
</evidence>
<dbReference type="InterPro" id="IPR051504">
    <property type="entry name" value="Plant_metabolite_acyltrans"/>
</dbReference>
<proteinExistence type="predicted"/>
<reference evidence="3" key="1">
    <citation type="submission" date="2018-02" db="EMBL/GenBank/DDBJ databases">
        <authorList>
            <person name="Cohen D.B."/>
            <person name="Kent A.D."/>
        </authorList>
    </citation>
    <scope>NUCLEOTIDE SEQUENCE</scope>
</reference>
<dbReference type="Pfam" id="PF02458">
    <property type="entry name" value="Transferase"/>
    <property type="match status" value="1"/>
</dbReference>
<dbReference type="InterPro" id="IPR023213">
    <property type="entry name" value="CAT-like_dom_sf"/>
</dbReference>
<evidence type="ECO:0000256" key="1">
    <source>
        <dbReference type="ARBA" id="ARBA00022679"/>
    </source>
</evidence>
<keyword evidence="1" id="KW-0808">Transferase</keyword>
<dbReference type="AlphaFoldDB" id="A0A2N9IMT6"/>